<evidence type="ECO:0000313" key="11">
    <source>
        <dbReference type="Proteomes" id="UP000198806"/>
    </source>
</evidence>
<dbReference type="GO" id="GO:0035999">
    <property type="term" value="P:tetrahydrofolate interconversion"/>
    <property type="evidence" value="ECO:0007669"/>
    <property type="project" value="UniProtKB-UniPathway"/>
</dbReference>
<accession>A0A1I5GL52</accession>
<keyword evidence="11" id="KW-1185">Reference proteome</keyword>
<dbReference type="Gene3D" id="3.20.20.220">
    <property type="match status" value="1"/>
</dbReference>
<dbReference type="Gene3D" id="3.20.20.330">
    <property type="entry name" value="Homocysteine-binding-like domain"/>
    <property type="match status" value="1"/>
</dbReference>
<dbReference type="GO" id="GO:0004489">
    <property type="term" value="F:methylenetetrahydrofolate reductase [NAD(P)H] activity"/>
    <property type="evidence" value="ECO:0007669"/>
    <property type="project" value="InterPro"/>
</dbReference>
<evidence type="ECO:0000256" key="5">
    <source>
        <dbReference type="ARBA" id="ARBA00022679"/>
    </source>
</evidence>
<comment type="cofactor">
    <cofactor evidence="8">
        <name>Zn(2+)</name>
        <dbReference type="ChEBI" id="CHEBI:29105"/>
    </cofactor>
</comment>
<dbReference type="UniPathway" id="UPA00193"/>
<evidence type="ECO:0000259" key="9">
    <source>
        <dbReference type="PROSITE" id="PS50970"/>
    </source>
</evidence>
<feature type="binding site" evidence="8">
    <location>
        <position position="203"/>
    </location>
    <ligand>
        <name>Zn(2+)</name>
        <dbReference type="ChEBI" id="CHEBI:29105"/>
    </ligand>
</feature>
<evidence type="ECO:0000256" key="8">
    <source>
        <dbReference type="PROSITE-ProRule" id="PRU00333"/>
    </source>
</evidence>
<dbReference type="NCBIfam" id="NF006396">
    <property type="entry name" value="PRK08645.1"/>
    <property type="match status" value="1"/>
</dbReference>
<feature type="domain" description="Hcy-binding" evidence="9">
    <location>
        <begin position="1"/>
        <end position="283"/>
    </location>
</feature>
<sequence>MKIKDYLLQHKLVMDGAMGTYYSRLVNNNNEISEYANLNAPDTIINIHKSYIEAGAKLIRTNSFAANREALSITSGEQEKLIKASYDIAKKAVEESGKEVYIACDIGPISESSKTEEELLEEYKFICDVFLKEKPEVILFETFSSFKYIRELVPYIKEKLPDTFIITNFCLDKNGYTAAGISITSLLEELAKTNEIDAGGFNCGIGSGHMYHILKKVPLPDNKYIVITPNAGYPEQFQNRMVFMDNEGYFTENMKRIAGLGVDIMGGCCGTTPNYIKNINQHINMQDLNRGNRITYSQQVTLSLKHENSSEENKENRSADGVIHKNNLYELFQPGKKVVAVELDPPFDAKDEKILECANKLKNSTVDVITLADSPMGRSRVDSILMSVKIARETGMEVMPHLCCRDKNMIAMRSGILGAYVNGIRNILVVTGDPIPSENRQSATGVFDYNSIQLMDFVKEMNREHFSEEPIYYGGALNYGRGDINKIVERMQRKIDAGVKYFLTQPIFSKEDVDRIQSIKEKIDTKILCGIMPLVSYRNANFIKNEITGIHVPDEIVKRYHPDMSKEEAEWTGAEIANEIIEKLSPFADGYYFMLPFNRVSLMDKIRII</sequence>
<comment type="cofactor">
    <cofactor evidence="1">
        <name>FAD</name>
        <dbReference type="ChEBI" id="CHEBI:57692"/>
    </cofactor>
</comment>
<evidence type="ECO:0000256" key="2">
    <source>
        <dbReference type="ARBA" id="ARBA00004777"/>
    </source>
</evidence>
<comment type="pathway">
    <text evidence="2">One-carbon metabolism; tetrahydrofolate interconversion.</text>
</comment>
<dbReference type="PROSITE" id="PS50970">
    <property type="entry name" value="HCY"/>
    <property type="match status" value="1"/>
</dbReference>
<dbReference type="Pfam" id="PF02219">
    <property type="entry name" value="MTHFR"/>
    <property type="match status" value="1"/>
</dbReference>
<keyword evidence="5 8" id="KW-0808">Transferase</keyword>
<keyword evidence="7" id="KW-0560">Oxidoreductase</keyword>
<dbReference type="Pfam" id="PF02574">
    <property type="entry name" value="S-methyl_trans"/>
    <property type="match status" value="1"/>
</dbReference>
<evidence type="ECO:0000256" key="3">
    <source>
        <dbReference type="ARBA" id="ARBA00022603"/>
    </source>
</evidence>
<dbReference type="SUPFAM" id="SSF82282">
    <property type="entry name" value="Homocysteine S-methyltransferase"/>
    <property type="match status" value="1"/>
</dbReference>
<keyword evidence="8" id="KW-0862">Zinc</keyword>
<keyword evidence="4" id="KW-0285">Flavoprotein</keyword>
<dbReference type="InterPro" id="IPR003171">
    <property type="entry name" value="Mehydrof_redctse-like"/>
</dbReference>
<dbReference type="SUPFAM" id="SSF51730">
    <property type="entry name" value="FAD-linked oxidoreductase"/>
    <property type="match status" value="1"/>
</dbReference>
<feature type="binding site" evidence="8">
    <location>
        <position position="269"/>
    </location>
    <ligand>
        <name>Zn(2+)</name>
        <dbReference type="ChEBI" id="CHEBI:29105"/>
    </ligand>
</feature>
<evidence type="ECO:0000256" key="7">
    <source>
        <dbReference type="ARBA" id="ARBA00023002"/>
    </source>
</evidence>
<dbReference type="AlphaFoldDB" id="A0A1I5GL52"/>
<dbReference type="CDD" id="cd00537">
    <property type="entry name" value="MTHFR"/>
    <property type="match status" value="1"/>
</dbReference>
<dbReference type="GO" id="GO:0046872">
    <property type="term" value="F:metal ion binding"/>
    <property type="evidence" value="ECO:0007669"/>
    <property type="project" value="UniProtKB-KW"/>
</dbReference>
<organism evidence="10 11">
    <name type="scientific">Anaerocolumna aminovalerica</name>
    <dbReference type="NCBI Taxonomy" id="1527"/>
    <lineage>
        <taxon>Bacteria</taxon>
        <taxon>Bacillati</taxon>
        <taxon>Bacillota</taxon>
        <taxon>Clostridia</taxon>
        <taxon>Lachnospirales</taxon>
        <taxon>Lachnospiraceae</taxon>
        <taxon>Anaerocolumna</taxon>
    </lineage>
</organism>
<dbReference type="PANTHER" id="PTHR11103">
    <property type="entry name" value="SLR1189 PROTEIN"/>
    <property type="match status" value="1"/>
</dbReference>
<dbReference type="InterPro" id="IPR029041">
    <property type="entry name" value="FAD-linked_oxidoreductase-like"/>
</dbReference>
<dbReference type="GO" id="GO:0008168">
    <property type="term" value="F:methyltransferase activity"/>
    <property type="evidence" value="ECO:0007669"/>
    <property type="project" value="UniProtKB-UniRule"/>
</dbReference>
<evidence type="ECO:0000256" key="6">
    <source>
        <dbReference type="ARBA" id="ARBA00022827"/>
    </source>
</evidence>
<dbReference type="Proteomes" id="UP000198806">
    <property type="component" value="Unassembled WGS sequence"/>
</dbReference>
<gene>
    <name evidence="10" type="ORF">SAMN04489757_12049</name>
</gene>
<dbReference type="GO" id="GO:0006555">
    <property type="term" value="P:methionine metabolic process"/>
    <property type="evidence" value="ECO:0007669"/>
    <property type="project" value="InterPro"/>
</dbReference>
<dbReference type="PANTHER" id="PTHR11103:SF18">
    <property type="entry name" value="SLR1189 PROTEIN"/>
    <property type="match status" value="1"/>
</dbReference>
<dbReference type="GO" id="GO:0032259">
    <property type="term" value="P:methylation"/>
    <property type="evidence" value="ECO:0007669"/>
    <property type="project" value="UniProtKB-KW"/>
</dbReference>
<dbReference type="OrthoDB" id="9803687at2"/>
<keyword evidence="3 8" id="KW-0489">Methyltransferase</keyword>
<feature type="binding site" evidence="8">
    <location>
        <position position="268"/>
    </location>
    <ligand>
        <name>Zn(2+)</name>
        <dbReference type="ChEBI" id="CHEBI:29105"/>
    </ligand>
</feature>
<dbReference type="InterPro" id="IPR036589">
    <property type="entry name" value="HCY_dom_sf"/>
</dbReference>
<dbReference type="STRING" id="1527.SAMN04489757_12049"/>
<dbReference type="InterPro" id="IPR003726">
    <property type="entry name" value="HCY_dom"/>
</dbReference>
<reference evidence="10 11" key="1">
    <citation type="submission" date="2016-10" db="EMBL/GenBank/DDBJ databases">
        <authorList>
            <person name="de Groot N.N."/>
        </authorList>
    </citation>
    <scope>NUCLEOTIDE SEQUENCE [LARGE SCALE GENOMIC DNA]</scope>
    <source>
        <strain evidence="10 11">DSM 1283</strain>
    </source>
</reference>
<protein>
    <submittedName>
        <fullName evidence="10">Homocysteine S-methyltransferase</fullName>
    </submittedName>
</protein>
<evidence type="ECO:0000313" key="10">
    <source>
        <dbReference type="EMBL" id="SFO36650.1"/>
    </source>
</evidence>
<proteinExistence type="predicted"/>
<dbReference type="RefSeq" id="WP_091687143.1">
    <property type="nucleotide sequence ID" value="NZ_BAABFM010000028.1"/>
</dbReference>
<keyword evidence="6" id="KW-0274">FAD</keyword>
<evidence type="ECO:0000256" key="1">
    <source>
        <dbReference type="ARBA" id="ARBA00001974"/>
    </source>
</evidence>
<dbReference type="EMBL" id="FOWD01000020">
    <property type="protein sequence ID" value="SFO36650.1"/>
    <property type="molecule type" value="Genomic_DNA"/>
</dbReference>
<evidence type="ECO:0000256" key="4">
    <source>
        <dbReference type="ARBA" id="ARBA00022630"/>
    </source>
</evidence>
<keyword evidence="8" id="KW-0479">Metal-binding</keyword>
<name>A0A1I5GL52_9FIRM</name>